<dbReference type="OrthoDB" id="115386at2157"/>
<dbReference type="CDD" id="cd02966">
    <property type="entry name" value="TlpA_like_family"/>
    <property type="match status" value="1"/>
</dbReference>
<dbReference type="SUPFAM" id="SSF52833">
    <property type="entry name" value="Thioredoxin-like"/>
    <property type="match status" value="1"/>
</dbReference>
<dbReference type="Gene3D" id="3.40.30.10">
    <property type="entry name" value="Glutaredoxin"/>
    <property type="match status" value="1"/>
</dbReference>
<proteinExistence type="predicted"/>
<dbReference type="InterPro" id="IPR013740">
    <property type="entry name" value="Redoxin"/>
</dbReference>
<dbReference type="GO" id="GO:0016491">
    <property type="term" value="F:oxidoreductase activity"/>
    <property type="evidence" value="ECO:0007669"/>
    <property type="project" value="InterPro"/>
</dbReference>
<dbReference type="Pfam" id="PF08534">
    <property type="entry name" value="Redoxin"/>
    <property type="match status" value="1"/>
</dbReference>
<keyword evidence="4" id="KW-1185">Reference proteome</keyword>
<dbReference type="PROSITE" id="PS51352">
    <property type="entry name" value="THIOREDOXIN_2"/>
    <property type="match status" value="1"/>
</dbReference>
<name>A0A1I0NE09_9EURY</name>
<dbReference type="eggNOG" id="arCOG06181">
    <property type="taxonomic scope" value="Archaea"/>
</dbReference>
<accession>A0A1I0NE09</accession>
<dbReference type="AlphaFoldDB" id="A0A1I0NE09"/>
<dbReference type="Proteomes" id="UP000183275">
    <property type="component" value="Unassembled WGS sequence"/>
</dbReference>
<feature type="region of interest" description="Disordered" evidence="1">
    <location>
        <begin position="30"/>
        <end position="59"/>
    </location>
</feature>
<dbReference type="STRING" id="1202768.SAMN05216285_1617"/>
<dbReference type="RefSeq" id="WP_049988623.1">
    <property type="nucleotide sequence ID" value="NZ_FOIS01000002.1"/>
</dbReference>
<dbReference type="EMBL" id="FOIS01000002">
    <property type="protein sequence ID" value="SEV99426.1"/>
    <property type="molecule type" value="Genomic_DNA"/>
</dbReference>
<sequence>MNRRELVAGVGSVGVLGGAGAVLLRGGFGSGSGSDSETNDEPSGPLTVDAIDAPGSRDESIRVPPEGADAALVSVFSTNCDPCEEEVANAADARERLRDEYGDAVRFLSVTIHPPGTVPENEVRDWWAEYGGEWPVAYDPEARFRERYGVPGPTSSVAIDGDGESCWIDTGPNRTDTMVEQVESILGTADDTGE</sequence>
<protein>
    <submittedName>
        <fullName evidence="3">Redoxin</fullName>
    </submittedName>
</protein>
<evidence type="ECO:0000259" key="2">
    <source>
        <dbReference type="PROSITE" id="PS51352"/>
    </source>
</evidence>
<evidence type="ECO:0000313" key="3">
    <source>
        <dbReference type="EMBL" id="SEV99426.1"/>
    </source>
</evidence>
<evidence type="ECO:0000313" key="4">
    <source>
        <dbReference type="Proteomes" id="UP000183275"/>
    </source>
</evidence>
<evidence type="ECO:0000256" key="1">
    <source>
        <dbReference type="SAM" id="MobiDB-lite"/>
    </source>
</evidence>
<dbReference type="InterPro" id="IPR036249">
    <property type="entry name" value="Thioredoxin-like_sf"/>
</dbReference>
<organism evidence="3 4">
    <name type="scientific">Natrinema salifodinae</name>
    <dbReference type="NCBI Taxonomy" id="1202768"/>
    <lineage>
        <taxon>Archaea</taxon>
        <taxon>Methanobacteriati</taxon>
        <taxon>Methanobacteriota</taxon>
        <taxon>Stenosarchaea group</taxon>
        <taxon>Halobacteria</taxon>
        <taxon>Halobacteriales</taxon>
        <taxon>Natrialbaceae</taxon>
        <taxon>Natrinema</taxon>
    </lineage>
</organism>
<gene>
    <name evidence="3" type="ORF">SAMN05216285_1617</name>
</gene>
<dbReference type="InterPro" id="IPR013766">
    <property type="entry name" value="Thioredoxin_domain"/>
</dbReference>
<feature type="domain" description="Thioredoxin" evidence="2">
    <location>
        <begin position="42"/>
        <end position="187"/>
    </location>
</feature>
<reference evidence="4" key="1">
    <citation type="submission" date="2016-10" db="EMBL/GenBank/DDBJ databases">
        <authorList>
            <person name="Varghese N."/>
        </authorList>
    </citation>
    <scope>NUCLEOTIDE SEQUENCE [LARGE SCALE GENOMIC DNA]</scope>
    <source>
        <strain evidence="4">CGMCC 1.12284</strain>
    </source>
</reference>